<evidence type="ECO:0000256" key="5">
    <source>
        <dbReference type="ARBA" id="ARBA00047878"/>
    </source>
</evidence>
<dbReference type="FunFam" id="3.40.50.720:FF:000121">
    <property type="entry name" value="Prostaglandin reductase 2"/>
    <property type="match status" value="1"/>
</dbReference>
<sequence>MKAKKWILVKDFCGTPSEENLKLVDFDHRDKLEENEVLLQAVYLSVDPYMRVWGKKEGQVMIGEQLSEVIHSRNGKFPIGALVLSKAGWVTHFISKGDDLSPIRFDLGKTPISYTLGVLGMTGATAYFGLNKCEPKDGEVFVISCAAGAVGSVAGQLAKLKGLKVIGLVGSDEKVRVCKQEFGYDHVINYKKSNINEEIKKIAPDGVDIYFDNAGGTFYTSIIEHNMKNRGRVLVCGSIQTYCCVDRSKLEKDVSDVIKSKNLSCIDFRAYNYYNEWPKAFNELNKLIQDGKLKVKEQVYHGFEKMRDAFYGLFEGENIGKSVVKVVNQSTNYP</sequence>
<organism evidence="9 10">
    <name type="scientific">Brachionus calyciflorus</name>
    <dbReference type="NCBI Taxonomy" id="104777"/>
    <lineage>
        <taxon>Eukaryota</taxon>
        <taxon>Metazoa</taxon>
        <taxon>Spiralia</taxon>
        <taxon>Gnathifera</taxon>
        <taxon>Rotifera</taxon>
        <taxon>Eurotatoria</taxon>
        <taxon>Monogononta</taxon>
        <taxon>Pseudotrocha</taxon>
        <taxon>Ploima</taxon>
        <taxon>Brachionidae</taxon>
        <taxon>Brachionus</taxon>
    </lineage>
</organism>
<keyword evidence="10" id="KW-1185">Reference proteome</keyword>
<dbReference type="InterPro" id="IPR041694">
    <property type="entry name" value="ADH_N_2"/>
</dbReference>
<dbReference type="SMART" id="SM00829">
    <property type="entry name" value="PKS_ER"/>
    <property type="match status" value="1"/>
</dbReference>
<accession>A0A813PG80</accession>
<dbReference type="PANTHER" id="PTHR43205:SF7">
    <property type="entry name" value="PROSTAGLANDIN REDUCTASE 1"/>
    <property type="match status" value="1"/>
</dbReference>
<keyword evidence="3" id="KW-0560">Oxidoreductase</keyword>
<dbReference type="PANTHER" id="PTHR43205">
    <property type="entry name" value="PROSTAGLANDIN REDUCTASE"/>
    <property type="match status" value="1"/>
</dbReference>
<dbReference type="Pfam" id="PF00107">
    <property type="entry name" value="ADH_zinc_N"/>
    <property type="match status" value="1"/>
</dbReference>
<dbReference type="AlphaFoldDB" id="A0A813PG80"/>
<dbReference type="InterPro" id="IPR020843">
    <property type="entry name" value="ER"/>
</dbReference>
<comment type="catalytic activity">
    <reaction evidence="6">
        <text>13,14-dihydro-15-oxo-PGF2alpha + NADP(+) = 15-oxoprostaglandin F2alpha + NADPH + H(+)</text>
        <dbReference type="Rhea" id="RHEA:50588"/>
        <dbReference type="ChEBI" id="CHEBI:15378"/>
        <dbReference type="ChEBI" id="CHEBI:57783"/>
        <dbReference type="ChEBI" id="CHEBI:58349"/>
        <dbReference type="ChEBI" id="CHEBI:133374"/>
        <dbReference type="ChEBI" id="CHEBI:133409"/>
    </reaction>
    <physiologicalReaction direction="right-to-left" evidence="6">
        <dbReference type="Rhea" id="RHEA:50590"/>
    </physiologicalReaction>
</comment>
<evidence type="ECO:0000313" key="10">
    <source>
        <dbReference type="Proteomes" id="UP000663879"/>
    </source>
</evidence>
<evidence type="ECO:0000256" key="4">
    <source>
        <dbReference type="ARBA" id="ARBA00033119"/>
    </source>
</evidence>
<evidence type="ECO:0000313" key="9">
    <source>
        <dbReference type="EMBL" id="CAF0752987.1"/>
    </source>
</evidence>
<dbReference type="Gene3D" id="3.90.180.10">
    <property type="entry name" value="Medium-chain alcohol dehydrogenases, catalytic domain"/>
    <property type="match status" value="1"/>
</dbReference>
<feature type="domain" description="Enoyl reductase (ER)" evidence="8">
    <location>
        <begin position="17"/>
        <end position="324"/>
    </location>
</feature>
<gene>
    <name evidence="9" type="ORF">OXX778_LOCUS4018</name>
</gene>
<dbReference type="Proteomes" id="UP000663879">
    <property type="component" value="Unassembled WGS sequence"/>
</dbReference>
<dbReference type="EMBL" id="CAJNOC010000380">
    <property type="protein sequence ID" value="CAF0752987.1"/>
    <property type="molecule type" value="Genomic_DNA"/>
</dbReference>
<evidence type="ECO:0000256" key="1">
    <source>
        <dbReference type="ARBA" id="ARBA00010460"/>
    </source>
</evidence>
<evidence type="ECO:0000256" key="3">
    <source>
        <dbReference type="ARBA" id="ARBA00023002"/>
    </source>
</evidence>
<proteinExistence type="inferred from homology"/>
<dbReference type="Gene3D" id="3.40.50.720">
    <property type="entry name" value="NAD(P)-binding Rossmann-like Domain"/>
    <property type="match status" value="1"/>
</dbReference>
<dbReference type="GO" id="GO:0047522">
    <property type="term" value="F:15-oxoprostaglandin 13-reductase [NAD(P)+] activity"/>
    <property type="evidence" value="ECO:0007669"/>
    <property type="project" value="UniProtKB-EC"/>
</dbReference>
<dbReference type="Pfam" id="PF16884">
    <property type="entry name" value="ADH_N_2"/>
    <property type="match status" value="1"/>
</dbReference>
<dbReference type="InterPro" id="IPR036291">
    <property type="entry name" value="NAD(P)-bd_dom_sf"/>
</dbReference>
<dbReference type="InterPro" id="IPR013149">
    <property type="entry name" value="ADH-like_C"/>
</dbReference>
<dbReference type="SUPFAM" id="SSF50129">
    <property type="entry name" value="GroES-like"/>
    <property type="match status" value="1"/>
</dbReference>
<evidence type="ECO:0000259" key="8">
    <source>
        <dbReference type="SMART" id="SM00829"/>
    </source>
</evidence>
<comment type="catalytic activity">
    <reaction evidence="5">
        <text>13,14-dihydro-15-oxo-prostaglandin F1alpha + NADP(+) = 15-oxoprostaglandin F1alpha + NADPH + H(+)</text>
        <dbReference type="Rhea" id="RHEA:50592"/>
        <dbReference type="ChEBI" id="CHEBI:15378"/>
        <dbReference type="ChEBI" id="CHEBI:57783"/>
        <dbReference type="ChEBI" id="CHEBI:58349"/>
        <dbReference type="ChEBI" id="CHEBI:79072"/>
        <dbReference type="ChEBI" id="CHEBI:133411"/>
    </reaction>
    <physiologicalReaction direction="right-to-left" evidence="5">
        <dbReference type="Rhea" id="RHEA:50594"/>
    </physiologicalReaction>
</comment>
<evidence type="ECO:0000256" key="2">
    <source>
        <dbReference type="ARBA" id="ARBA00011981"/>
    </source>
</evidence>
<reference evidence="9" key="1">
    <citation type="submission" date="2021-02" db="EMBL/GenBank/DDBJ databases">
        <authorList>
            <person name="Nowell W R."/>
        </authorList>
    </citation>
    <scope>NUCLEOTIDE SEQUENCE</scope>
    <source>
        <strain evidence="9">Ploen Becks lab</strain>
    </source>
</reference>
<evidence type="ECO:0000256" key="6">
    <source>
        <dbReference type="ARBA" id="ARBA00048290"/>
    </source>
</evidence>
<dbReference type="InterPro" id="IPR045010">
    <property type="entry name" value="MDR_fam"/>
</dbReference>
<comment type="caution">
    <text evidence="9">The sequence shown here is derived from an EMBL/GenBank/DDBJ whole genome shotgun (WGS) entry which is preliminary data.</text>
</comment>
<dbReference type="EC" id="1.3.1.48" evidence="2"/>
<dbReference type="InterPro" id="IPR011032">
    <property type="entry name" value="GroES-like_sf"/>
</dbReference>
<comment type="catalytic activity">
    <reaction evidence="7">
        <text>13,14-dihydro-15-oxo-prostaglandin E1 + NADP(+) = 15-oxoprostaglandin E1 + NADPH + H(+)</text>
        <dbReference type="Rhea" id="RHEA:50584"/>
        <dbReference type="ChEBI" id="CHEBI:15378"/>
        <dbReference type="ChEBI" id="CHEBI:57401"/>
        <dbReference type="ChEBI" id="CHEBI:57783"/>
        <dbReference type="ChEBI" id="CHEBI:58349"/>
        <dbReference type="ChEBI" id="CHEBI:133408"/>
    </reaction>
    <physiologicalReaction direction="right-to-left" evidence="7">
        <dbReference type="Rhea" id="RHEA:50586"/>
    </physiologicalReaction>
</comment>
<dbReference type="OrthoDB" id="809632at2759"/>
<dbReference type="GO" id="GO:0006693">
    <property type="term" value="P:prostaglandin metabolic process"/>
    <property type="evidence" value="ECO:0007669"/>
    <property type="project" value="TreeGrafter"/>
</dbReference>
<dbReference type="SUPFAM" id="SSF51735">
    <property type="entry name" value="NAD(P)-binding Rossmann-fold domains"/>
    <property type="match status" value="1"/>
</dbReference>
<protein>
    <recommendedName>
        <fullName evidence="4">15-oxoprostaglandin 13-reductase</fullName>
        <ecNumber evidence="2">1.3.1.48</ecNumber>
    </recommendedName>
    <alternativeName>
        <fullName evidence="4">15-oxoprostaglandin 13-reductase</fullName>
    </alternativeName>
</protein>
<comment type="similarity">
    <text evidence="1">Belongs to the NADP-dependent oxidoreductase L4BD family.</text>
</comment>
<evidence type="ECO:0000256" key="7">
    <source>
        <dbReference type="ARBA" id="ARBA00049070"/>
    </source>
</evidence>
<name>A0A813PG80_9BILA</name>